<gene>
    <name evidence="7" type="ORF">HU752_013725</name>
</gene>
<name>A0A9E6PRY7_9PSED</name>
<reference evidence="7 8" key="1">
    <citation type="journal article" date="2020" name="Microorganisms">
        <title>Reliable Identification of Environmental Pseudomonas Isolates Using the rpoD Gene.</title>
        <authorList>
            <consortium name="The Broad Institute Genome Sequencing Platform"/>
            <person name="Girard L."/>
            <person name="Lood C."/>
            <person name="Rokni-Zadeh H."/>
            <person name="van Noort V."/>
            <person name="Lavigne R."/>
            <person name="De Mot R."/>
        </authorList>
    </citation>
    <scope>NUCLEOTIDE SEQUENCE [LARGE SCALE GENOMIC DNA]</scope>
    <source>
        <strain evidence="7 8">RW8P3</strain>
    </source>
</reference>
<feature type="transmembrane region" description="Helical" evidence="6">
    <location>
        <begin position="56"/>
        <end position="78"/>
    </location>
</feature>
<keyword evidence="3 6" id="KW-0812">Transmembrane</keyword>
<evidence type="ECO:0000313" key="7">
    <source>
        <dbReference type="EMBL" id="QXI30931.1"/>
    </source>
</evidence>
<feature type="transmembrane region" description="Helical" evidence="6">
    <location>
        <begin position="23"/>
        <end position="44"/>
    </location>
</feature>
<dbReference type="InterPro" id="IPR005538">
    <property type="entry name" value="LrgA/CidA"/>
</dbReference>
<evidence type="ECO:0000256" key="2">
    <source>
        <dbReference type="ARBA" id="ARBA00022475"/>
    </source>
</evidence>
<feature type="transmembrane region" description="Helical" evidence="6">
    <location>
        <begin position="84"/>
        <end position="111"/>
    </location>
</feature>
<dbReference type="AlphaFoldDB" id="A0A9E6PRY7"/>
<dbReference type="GO" id="GO:0005886">
    <property type="term" value="C:plasma membrane"/>
    <property type="evidence" value="ECO:0007669"/>
    <property type="project" value="UniProtKB-SubCell"/>
</dbReference>
<dbReference type="RefSeq" id="WP_186680252.1">
    <property type="nucleotide sequence ID" value="NZ_CP077093.1"/>
</dbReference>
<organism evidence="7 8">
    <name type="scientific">Pseudomonas vanderleydeniana</name>
    <dbReference type="NCBI Taxonomy" id="2745495"/>
    <lineage>
        <taxon>Bacteria</taxon>
        <taxon>Pseudomonadati</taxon>
        <taxon>Pseudomonadota</taxon>
        <taxon>Gammaproteobacteria</taxon>
        <taxon>Pseudomonadales</taxon>
        <taxon>Pseudomonadaceae</taxon>
        <taxon>Pseudomonas</taxon>
    </lineage>
</organism>
<dbReference type="EMBL" id="CP077093">
    <property type="protein sequence ID" value="QXI30931.1"/>
    <property type="molecule type" value="Genomic_DNA"/>
</dbReference>
<dbReference type="Pfam" id="PF03788">
    <property type="entry name" value="LrgA"/>
    <property type="match status" value="1"/>
</dbReference>
<keyword evidence="2" id="KW-1003">Cell membrane</keyword>
<dbReference type="KEGG" id="pvw:HU752_013725"/>
<evidence type="ECO:0000256" key="4">
    <source>
        <dbReference type="ARBA" id="ARBA00022989"/>
    </source>
</evidence>
<protein>
    <submittedName>
        <fullName evidence="7">CidA/LrgA family protein</fullName>
    </submittedName>
</protein>
<comment type="subcellular location">
    <subcellularLocation>
        <location evidence="1">Cell membrane</location>
        <topology evidence="1">Multi-pass membrane protein</topology>
    </subcellularLocation>
</comment>
<dbReference type="PANTHER" id="PTHR33931:SF2">
    <property type="entry name" value="HOLIN-LIKE PROTEIN CIDA"/>
    <property type="match status" value="1"/>
</dbReference>
<dbReference type="PANTHER" id="PTHR33931">
    <property type="entry name" value="HOLIN-LIKE PROTEIN CIDA-RELATED"/>
    <property type="match status" value="1"/>
</dbReference>
<accession>A0A9E6PRY7</accession>
<evidence type="ECO:0000256" key="6">
    <source>
        <dbReference type="SAM" id="Phobius"/>
    </source>
</evidence>
<keyword evidence="8" id="KW-1185">Reference proteome</keyword>
<evidence type="ECO:0000313" key="8">
    <source>
        <dbReference type="Proteomes" id="UP000634530"/>
    </source>
</evidence>
<keyword evidence="5 6" id="KW-0472">Membrane</keyword>
<evidence type="ECO:0000256" key="1">
    <source>
        <dbReference type="ARBA" id="ARBA00004651"/>
    </source>
</evidence>
<sequence>MPILRGLTELIAFQLIGSLLSSWLGNVIPGPIAGLVLLLVYLCLQGEINTGLETAASGLLRCMPLLLVPAAVGVMAWFDVIAPLALKILLILCVSLFPAMIFAGVLMQYLINRKENP</sequence>
<proteinExistence type="predicted"/>
<evidence type="ECO:0000256" key="5">
    <source>
        <dbReference type="ARBA" id="ARBA00023136"/>
    </source>
</evidence>
<reference evidence="7 8" key="2">
    <citation type="journal article" date="2021" name="Microorganisms">
        <title>The Ever-Expanding Pseudomonas Genus: Description of 43 New Species and Partition of the Pseudomonas putida Group.</title>
        <authorList>
            <person name="Girard L."/>
            <person name="Lood C."/>
            <person name="Hofte M."/>
            <person name="Vandamme P."/>
            <person name="Rokni-Zadeh H."/>
            <person name="van Noort V."/>
            <person name="Lavigne R."/>
            <person name="De Mot R."/>
        </authorList>
    </citation>
    <scope>NUCLEOTIDE SEQUENCE [LARGE SCALE GENOMIC DNA]</scope>
    <source>
        <strain evidence="7 8">RW8P3</strain>
    </source>
</reference>
<dbReference type="Proteomes" id="UP000634530">
    <property type="component" value="Chromosome"/>
</dbReference>
<keyword evidence="4 6" id="KW-1133">Transmembrane helix</keyword>
<evidence type="ECO:0000256" key="3">
    <source>
        <dbReference type="ARBA" id="ARBA00022692"/>
    </source>
</evidence>